<dbReference type="InterPro" id="IPR043502">
    <property type="entry name" value="DNA/RNA_pol_sf"/>
</dbReference>
<dbReference type="Proteomes" id="UP000776700">
    <property type="component" value="Unassembled WGS sequence"/>
</dbReference>
<dbReference type="Gene3D" id="1.10.150.20">
    <property type="entry name" value="5' to 3' exonuclease, C-terminal subdomain"/>
    <property type="match status" value="1"/>
</dbReference>
<dbReference type="AlphaFoldDB" id="A0A921SZ17"/>
<dbReference type="SUPFAM" id="SSF56672">
    <property type="entry name" value="DNA/RNA polymerases"/>
    <property type="match status" value="1"/>
</dbReference>
<gene>
    <name evidence="1" type="ORF">K8V90_03615</name>
</gene>
<organism evidence="1 2">
    <name type="scientific">Romboutsia timonensis</name>
    <dbReference type="NCBI Taxonomy" id="1776391"/>
    <lineage>
        <taxon>Bacteria</taxon>
        <taxon>Bacillati</taxon>
        <taxon>Bacillota</taxon>
        <taxon>Clostridia</taxon>
        <taxon>Peptostreptococcales</taxon>
        <taxon>Peptostreptococcaceae</taxon>
        <taxon>Romboutsia</taxon>
    </lineage>
</organism>
<accession>A0A921SZ17</accession>
<evidence type="ECO:0008006" key="3">
    <source>
        <dbReference type="Google" id="ProtNLM"/>
    </source>
</evidence>
<comment type="caution">
    <text evidence="1">The sequence shown here is derived from an EMBL/GenBank/DDBJ whole genome shotgun (WGS) entry which is preliminary data.</text>
</comment>
<reference evidence="1" key="1">
    <citation type="journal article" date="2021" name="PeerJ">
        <title>Extensive microbial diversity within the chicken gut microbiome revealed by metagenomics and culture.</title>
        <authorList>
            <person name="Gilroy R."/>
            <person name="Ravi A."/>
            <person name="Getino M."/>
            <person name="Pursley I."/>
            <person name="Horton D.L."/>
            <person name="Alikhan N.F."/>
            <person name="Baker D."/>
            <person name="Gharbi K."/>
            <person name="Hall N."/>
            <person name="Watson M."/>
            <person name="Adriaenssens E.M."/>
            <person name="Foster-Nyarko E."/>
            <person name="Jarju S."/>
            <person name="Secka A."/>
            <person name="Antonio M."/>
            <person name="Oren A."/>
            <person name="Chaudhuri R.R."/>
            <person name="La Ragione R."/>
            <person name="Hildebrand F."/>
            <person name="Pallen M.J."/>
        </authorList>
    </citation>
    <scope>NUCLEOTIDE SEQUENCE</scope>
    <source>
        <strain evidence="1">1277</strain>
    </source>
</reference>
<protein>
    <recommendedName>
        <fullName evidence="3">DNA-directed DNA polymerase family A palm domain-containing protein</fullName>
    </recommendedName>
</protein>
<evidence type="ECO:0000313" key="1">
    <source>
        <dbReference type="EMBL" id="HJG96174.1"/>
    </source>
</evidence>
<feature type="non-terminal residue" evidence="1">
    <location>
        <position position="1"/>
    </location>
</feature>
<sequence length="95" mass="10843">VDPTTKKSKRLTTYGGKLVENIVQAIARDVLAQSMINLKNHGFNIVMHVHDEIVLEVEENVSSIEEVCEIMCKENKYLKGLKLKADGFESKYYKK</sequence>
<dbReference type="Gene3D" id="3.30.70.370">
    <property type="match status" value="1"/>
</dbReference>
<evidence type="ECO:0000313" key="2">
    <source>
        <dbReference type="Proteomes" id="UP000776700"/>
    </source>
</evidence>
<reference evidence="1" key="2">
    <citation type="submission" date="2021-09" db="EMBL/GenBank/DDBJ databases">
        <authorList>
            <person name="Gilroy R."/>
        </authorList>
    </citation>
    <scope>NUCLEOTIDE SEQUENCE</scope>
    <source>
        <strain evidence="1">1277</strain>
    </source>
</reference>
<dbReference type="EMBL" id="DYUB01000120">
    <property type="protein sequence ID" value="HJG96174.1"/>
    <property type="molecule type" value="Genomic_DNA"/>
</dbReference>
<name>A0A921SZ17_9FIRM</name>
<proteinExistence type="predicted"/>